<name>A0AAD6AGV9_9TELE</name>
<organism evidence="2 3">
    <name type="scientific">Pogonophryne albipinna</name>
    <dbReference type="NCBI Taxonomy" id="1090488"/>
    <lineage>
        <taxon>Eukaryota</taxon>
        <taxon>Metazoa</taxon>
        <taxon>Chordata</taxon>
        <taxon>Craniata</taxon>
        <taxon>Vertebrata</taxon>
        <taxon>Euteleostomi</taxon>
        <taxon>Actinopterygii</taxon>
        <taxon>Neopterygii</taxon>
        <taxon>Teleostei</taxon>
        <taxon>Neoteleostei</taxon>
        <taxon>Acanthomorphata</taxon>
        <taxon>Eupercaria</taxon>
        <taxon>Perciformes</taxon>
        <taxon>Notothenioidei</taxon>
        <taxon>Pogonophryne</taxon>
    </lineage>
</organism>
<comment type="caution">
    <text evidence="2">The sequence shown here is derived from an EMBL/GenBank/DDBJ whole genome shotgun (WGS) entry which is preliminary data.</text>
</comment>
<accession>A0AAD6AGV9</accession>
<evidence type="ECO:0000313" key="2">
    <source>
        <dbReference type="EMBL" id="KAJ4925130.1"/>
    </source>
</evidence>
<evidence type="ECO:0000313" key="3">
    <source>
        <dbReference type="Proteomes" id="UP001219934"/>
    </source>
</evidence>
<keyword evidence="3" id="KW-1185">Reference proteome</keyword>
<dbReference type="Proteomes" id="UP001219934">
    <property type="component" value="Unassembled WGS sequence"/>
</dbReference>
<proteinExistence type="predicted"/>
<dbReference type="AlphaFoldDB" id="A0AAD6AGV9"/>
<evidence type="ECO:0000256" key="1">
    <source>
        <dbReference type="SAM" id="MobiDB-lite"/>
    </source>
</evidence>
<protein>
    <submittedName>
        <fullName evidence="2">Uncharacterized protein</fullName>
    </submittedName>
</protein>
<reference evidence="2" key="1">
    <citation type="submission" date="2022-11" db="EMBL/GenBank/DDBJ databases">
        <title>Chromosome-level genome of Pogonophryne albipinna.</title>
        <authorList>
            <person name="Jo E."/>
        </authorList>
    </citation>
    <scope>NUCLEOTIDE SEQUENCE</scope>
    <source>
        <strain evidence="2">SGF0006</strain>
        <tissue evidence="2">Muscle</tissue>
    </source>
</reference>
<sequence length="74" mass="7748">MTPPSQQQTSIPSPGSTCSSTSGHQQHSPPHRPNHSPARSLPSPVTPPMPLSLRDSRGGQRASNSDTQQKGTAP</sequence>
<gene>
    <name evidence="2" type="ORF">JOQ06_017867</name>
</gene>
<dbReference type="EMBL" id="JAPTMU010000021">
    <property type="protein sequence ID" value="KAJ4925130.1"/>
    <property type="molecule type" value="Genomic_DNA"/>
</dbReference>
<feature type="compositionally biased region" description="Low complexity" evidence="1">
    <location>
        <begin position="1"/>
        <end position="23"/>
    </location>
</feature>
<feature type="compositionally biased region" description="Polar residues" evidence="1">
    <location>
        <begin position="61"/>
        <end position="74"/>
    </location>
</feature>
<feature type="region of interest" description="Disordered" evidence="1">
    <location>
        <begin position="1"/>
        <end position="74"/>
    </location>
</feature>